<dbReference type="SMART" id="SM00760">
    <property type="entry name" value="Bac_DnaA_C"/>
    <property type="match status" value="1"/>
</dbReference>
<keyword evidence="1" id="KW-0472">Membrane</keyword>
<evidence type="ECO:0000313" key="3">
    <source>
        <dbReference type="EMBL" id="CAJ0878413.1"/>
    </source>
</evidence>
<reference evidence="3" key="1">
    <citation type="submission" date="2023-07" db="EMBL/GenBank/DDBJ databases">
        <authorList>
            <person name="Pelsma A.J. K."/>
        </authorList>
    </citation>
    <scope>NUCLEOTIDE SEQUENCE</scope>
</reference>
<dbReference type="GO" id="GO:0005524">
    <property type="term" value="F:ATP binding"/>
    <property type="evidence" value="ECO:0007669"/>
    <property type="project" value="InterPro"/>
</dbReference>
<protein>
    <recommendedName>
        <fullName evidence="2">Chromosomal replication initiator DnaA C-terminal domain-containing protein</fullName>
    </recommendedName>
</protein>
<evidence type="ECO:0000259" key="2">
    <source>
        <dbReference type="SMART" id="SM00760"/>
    </source>
</evidence>
<keyword evidence="1" id="KW-1133">Transmembrane helix</keyword>
<name>A0AA48M255_9ZZZZ</name>
<accession>A0AA48M255</accession>
<dbReference type="GO" id="GO:0043565">
    <property type="term" value="F:sequence-specific DNA binding"/>
    <property type="evidence" value="ECO:0007669"/>
    <property type="project" value="InterPro"/>
</dbReference>
<feature type="transmembrane region" description="Helical" evidence="1">
    <location>
        <begin position="16"/>
        <end position="35"/>
    </location>
</feature>
<dbReference type="GO" id="GO:0006275">
    <property type="term" value="P:regulation of DNA replication"/>
    <property type="evidence" value="ECO:0007669"/>
    <property type="project" value="InterPro"/>
</dbReference>
<proteinExistence type="predicted"/>
<dbReference type="EMBL" id="OY288114">
    <property type="protein sequence ID" value="CAJ0878413.1"/>
    <property type="molecule type" value="Genomic_DNA"/>
</dbReference>
<dbReference type="GO" id="GO:0006270">
    <property type="term" value="P:DNA replication initiation"/>
    <property type="evidence" value="ECO:0007669"/>
    <property type="project" value="InterPro"/>
</dbReference>
<sequence>MTSAIRKSSFDPGGPIAGLTAGAAAAVAGVSLSAIQARPRCRRPVFRARQLAIYLHHVAMGATVAACARQFDRDRATIRLAIRRIEDLRENRAFDCGAARLEQAVATLHDMVLELLAEAKGAAR</sequence>
<dbReference type="InterPro" id="IPR010921">
    <property type="entry name" value="Trp_repressor/repl_initiator"/>
</dbReference>
<evidence type="ECO:0000256" key="1">
    <source>
        <dbReference type="SAM" id="Phobius"/>
    </source>
</evidence>
<dbReference type="InterPro" id="IPR013159">
    <property type="entry name" value="DnaA_C"/>
</dbReference>
<dbReference type="AlphaFoldDB" id="A0AA48M255"/>
<feature type="domain" description="Chromosomal replication initiator DnaA C-terminal" evidence="2">
    <location>
        <begin position="15"/>
        <end position="85"/>
    </location>
</feature>
<keyword evidence="1" id="KW-0812">Transmembrane</keyword>
<gene>
    <name evidence="3" type="ORF">AMST5_02967</name>
</gene>
<organism evidence="3">
    <name type="scientific">freshwater sediment metagenome</name>
    <dbReference type="NCBI Taxonomy" id="556182"/>
    <lineage>
        <taxon>unclassified sequences</taxon>
        <taxon>metagenomes</taxon>
        <taxon>ecological metagenomes</taxon>
    </lineage>
</organism>
<dbReference type="Gene3D" id="1.10.1750.10">
    <property type="match status" value="1"/>
</dbReference>
<dbReference type="SUPFAM" id="SSF48295">
    <property type="entry name" value="TrpR-like"/>
    <property type="match status" value="1"/>
</dbReference>